<dbReference type="Proteomes" id="UP001151752">
    <property type="component" value="Chromosome 10"/>
</dbReference>
<protein>
    <submittedName>
        <fullName evidence="1">Uncharacterized protein</fullName>
    </submittedName>
</protein>
<keyword evidence="2" id="KW-1185">Reference proteome</keyword>
<evidence type="ECO:0000313" key="1">
    <source>
        <dbReference type="EMBL" id="KAJ6772888.1"/>
    </source>
</evidence>
<dbReference type="AlphaFoldDB" id="A0A9Q1AIX1"/>
<comment type="caution">
    <text evidence="1">The sequence shown here is derived from an EMBL/GenBank/DDBJ whole genome shotgun (WGS) entry which is preliminary data.</text>
</comment>
<accession>A0A9Q1AIX1</accession>
<proteinExistence type="predicted"/>
<sequence>MNSWVHITCRLILGKKNIICAFAISSIHHEF</sequence>
<reference evidence="1" key="2">
    <citation type="journal article" date="2023" name="Int. J. Mol. Sci.">
        <title>De Novo Assembly and Annotation of 11 Diverse Shrub Willow (Salix) Genomes Reveals Novel Gene Organization in Sex-Linked Regions.</title>
        <authorList>
            <person name="Hyden B."/>
            <person name="Feng K."/>
            <person name="Yates T.B."/>
            <person name="Jawdy S."/>
            <person name="Cereghino C."/>
            <person name="Smart L.B."/>
            <person name="Muchero W."/>
        </authorList>
    </citation>
    <scope>NUCLEOTIDE SEQUENCE</scope>
    <source>
        <tissue evidence="1">Shoot tip</tissue>
    </source>
</reference>
<reference evidence="1" key="1">
    <citation type="submission" date="2022-11" db="EMBL/GenBank/DDBJ databases">
        <authorList>
            <person name="Hyden B.L."/>
            <person name="Feng K."/>
            <person name="Yates T."/>
            <person name="Jawdy S."/>
            <person name="Smart L.B."/>
            <person name="Muchero W."/>
        </authorList>
    </citation>
    <scope>NUCLEOTIDE SEQUENCE</scope>
    <source>
        <tissue evidence="1">Shoot tip</tissue>
    </source>
</reference>
<dbReference type="EMBL" id="JAPFFM010000002">
    <property type="protein sequence ID" value="KAJ6772888.1"/>
    <property type="molecule type" value="Genomic_DNA"/>
</dbReference>
<evidence type="ECO:0000313" key="2">
    <source>
        <dbReference type="Proteomes" id="UP001151752"/>
    </source>
</evidence>
<name>A0A9Q1AIX1_9ROSI</name>
<gene>
    <name evidence="1" type="ORF">OIU74_018995</name>
</gene>
<organism evidence="1 2">
    <name type="scientific">Salix koriyanagi</name>
    <dbReference type="NCBI Taxonomy" id="2511006"/>
    <lineage>
        <taxon>Eukaryota</taxon>
        <taxon>Viridiplantae</taxon>
        <taxon>Streptophyta</taxon>
        <taxon>Embryophyta</taxon>
        <taxon>Tracheophyta</taxon>
        <taxon>Spermatophyta</taxon>
        <taxon>Magnoliopsida</taxon>
        <taxon>eudicotyledons</taxon>
        <taxon>Gunneridae</taxon>
        <taxon>Pentapetalae</taxon>
        <taxon>rosids</taxon>
        <taxon>fabids</taxon>
        <taxon>Malpighiales</taxon>
        <taxon>Salicaceae</taxon>
        <taxon>Saliceae</taxon>
        <taxon>Salix</taxon>
    </lineage>
</organism>